<proteinExistence type="inferred from homology"/>
<protein>
    <submittedName>
        <fullName evidence="6">LSU ribosomal protein L20p</fullName>
    </submittedName>
</protein>
<evidence type="ECO:0000256" key="1">
    <source>
        <dbReference type="ARBA" id="ARBA00007698"/>
    </source>
</evidence>
<dbReference type="GO" id="GO:0005840">
    <property type="term" value="C:ribosome"/>
    <property type="evidence" value="ECO:0007669"/>
    <property type="project" value="UniProtKB-KW"/>
</dbReference>
<dbReference type="PANTHER" id="PTHR10986">
    <property type="entry name" value="39S RIBOSOMAL PROTEIN L20"/>
    <property type="match status" value="1"/>
</dbReference>
<dbReference type="InterPro" id="IPR049946">
    <property type="entry name" value="RIBOSOMAL_L20_CS"/>
</dbReference>
<keyword evidence="4 6" id="KW-0689">Ribosomal protein</keyword>
<dbReference type="PROSITE" id="PS00937">
    <property type="entry name" value="RIBOSOMAL_L20"/>
    <property type="match status" value="1"/>
</dbReference>
<dbReference type="EMBL" id="UOGD01000086">
    <property type="protein sequence ID" value="VAX17854.1"/>
    <property type="molecule type" value="Genomic_DNA"/>
</dbReference>
<gene>
    <name evidence="6" type="ORF">MNBD_IGNAVI01-2294</name>
</gene>
<evidence type="ECO:0000256" key="5">
    <source>
        <dbReference type="ARBA" id="ARBA00023274"/>
    </source>
</evidence>
<sequence length="115" mass="13223">MPRANNKVASHKRRKKVLKMAKGSWGARSNVYTVAKHHVEKGLQYAYRDRKAKKRTFRRLWIVRINAAARVNGTTYSRLINAMKVKGVDINRKILADLAVENPKAFSEIVKFVTD</sequence>
<keyword evidence="5" id="KW-0687">Ribonucleoprotein</keyword>
<evidence type="ECO:0000256" key="4">
    <source>
        <dbReference type="ARBA" id="ARBA00022980"/>
    </source>
</evidence>
<keyword evidence="2" id="KW-0699">rRNA-binding</keyword>
<name>A0A3B1C1I0_9ZZZZ</name>
<comment type="similarity">
    <text evidence="1">Belongs to the bacterial ribosomal protein bL20 family.</text>
</comment>
<organism evidence="6">
    <name type="scientific">hydrothermal vent metagenome</name>
    <dbReference type="NCBI Taxonomy" id="652676"/>
    <lineage>
        <taxon>unclassified sequences</taxon>
        <taxon>metagenomes</taxon>
        <taxon>ecological metagenomes</taxon>
    </lineage>
</organism>
<dbReference type="Gene3D" id="6.10.160.10">
    <property type="match status" value="1"/>
</dbReference>
<evidence type="ECO:0000256" key="2">
    <source>
        <dbReference type="ARBA" id="ARBA00022730"/>
    </source>
</evidence>
<dbReference type="GO" id="GO:0006412">
    <property type="term" value="P:translation"/>
    <property type="evidence" value="ECO:0007669"/>
    <property type="project" value="InterPro"/>
</dbReference>
<dbReference type="InterPro" id="IPR035566">
    <property type="entry name" value="Ribosomal_protein_bL20_C"/>
</dbReference>
<dbReference type="PRINTS" id="PR00062">
    <property type="entry name" value="RIBOSOMALL20"/>
</dbReference>
<reference evidence="6" key="1">
    <citation type="submission" date="2018-06" db="EMBL/GenBank/DDBJ databases">
        <authorList>
            <person name="Zhirakovskaya E."/>
        </authorList>
    </citation>
    <scope>NUCLEOTIDE SEQUENCE</scope>
</reference>
<evidence type="ECO:0000313" key="6">
    <source>
        <dbReference type="EMBL" id="VAX17854.1"/>
    </source>
</evidence>
<dbReference type="Pfam" id="PF00453">
    <property type="entry name" value="Ribosomal_L20"/>
    <property type="match status" value="1"/>
</dbReference>
<dbReference type="InterPro" id="IPR005813">
    <property type="entry name" value="Ribosomal_bL20"/>
</dbReference>
<keyword evidence="3" id="KW-0694">RNA-binding</keyword>
<dbReference type="FunFam" id="1.10.1900.20:FF:000001">
    <property type="entry name" value="50S ribosomal protein L20"/>
    <property type="match status" value="1"/>
</dbReference>
<dbReference type="AlphaFoldDB" id="A0A3B1C1I0"/>
<dbReference type="GO" id="GO:0003735">
    <property type="term" value="F:structural constituent of ribosome"/>
    <property type="evidence" value="ECO:0007669"/>
    <property type="project" value="InterPro"/>
</dbReference>
<dbReference type="HAMAP" id="MF_00382">
    <property type="entry name" value="Ribosomal_bL20"/>
    <property type="match status" value="1"/>
</dbReference>
<dbReference type="GO" id="GO:1990904">
    <property type="term" value="C:ribonucleoprotein complex"/>
    <property type="evidence" value="ECO:0007669"/>
    <property type="project" value="UniProtKB-KW"/>
</dbReference>
<dbReference type="SUPFAM" id="SSF74731">
    <property type="entry name" value="Ribosomal protein L20"/>
    <property type="match status" value="1"/>
</dbReference>
<accession>A0A3B1C1I0</accession>
<evidence type="ECO:0000256" key="3">
    <source>
        <dbReference type="ARBA" id="ARBA00022884"/>
    </source>
</evidence>
<dbReference type="NCBIfam" id="TIGR01032">
    <property type="entry name" value="rplT_bact"/>
    <property type="match status" value="1"/>
</dbReference>
<dbReference type="Gene3D" id="1.10.1900.20">
    <property type="entry name" value="Ribosomal protein L20"/>
    <property type="match status" value="1"/>
</dbReference>
<dbReference type="GO" id="GO:0019843">
    <property type="term" value="F:rRNA binding"/>
    <property type="evidence" value="ECO:0007669"/>
    <property type="project" value="UniProtKB-KW"/>
</dbReference>
<dbReference type="CDD" id="cd07026">
    <property type="entry name" value="Ribosomal_L20"/>
    <property type="match status" value="1"/>
</dbReference>